<feature type="region of interest" description="Disordered" evidence="1">
    <location>
        <begin position="78"/>
        <end position="100"/>
    </location>
</feature>
<feature type="compositionally biased region" description="Basic and acidic residues" evidence="1">
    <location>
        <begin position="78"/>
        <end position="89"/>
    </location>
</feature>
<evidence type="ECO:0000256" key="1">
    <source>
        <dbReference type="SAM" id="MobiDB-lite"/>
    </source>
</evidence>
<sequence length="314" mass="33577">MRAVPTAALTAALVLAVVSCSPDEGGQEGPDTDRYLSVGDSLTVGVQPTGGGQGPPEETDEGYTDFLAASLADQGQELDHERNGCRGEDTTTFLDGGNPACGDRYDGDSQAETAEDFLDENGDEVELITLSLGINNVAGCFEQVDLSDPVDASRLDTDCVEEGLERVDEELPEVTEQLREAAGPDTQIVGMTYYNPFLAPWAVEHAGESDPGTPGGELPDGRGVVDYAVEVMEQLNETLRSAYAEQDIDVADVEAHFDSGEFGVPEDSGSDLPLNVQRVCDWTWMCNTEVGPDIHTDPEGAQEIAEVHEEQVEF</sequence>
<feature type="domain" description="SGNH hydrolase-type esterase" evidence="2">
    <location>
        <begin position="38"/>
        <end position="272"/>
    </location>
</feature>
<protein>
    <recommendedName>
        <fullName evidence="2">SGNH hydrolase-type esterase domain-containing protein</fullName>
    </recommendedName>
</protein>
<dbReference type="AlphaFoldDB" id="A0A918XG82"/>
<dbReference type="InterPro" id="IPR013830">
    <property type="entry name" value="SGNH_hydro"/>
</dbReference>
<dbReference type="Gene3D" id="3.40.50.1110">
    <property type="entry name" value="SGNH hydrolase"/>
    <property type="match status" value="1"/>
</dbReference>
<reference evidence="3 4" key="1">
    <citation type="journal article" date="2014" name="Int. J. Syst. Evol. Microbiol.">
        <title>Complete genome sequence of Corynebacterium casei LMG S-19264T (=DSM 44701T), isolated from a smear-ripened cheese.</title>
        <authorList>
            <consortium name="US DOE Joint Genome Institute (JGI-PGF)"/>
            <person name="Walter F."/>
            <person name="Albersmeier A."/>
            <person name="Kalinowski J."/>
            <person name="Ruckert C."/>
        </authorList>
    </citation>
    <scope>NUCLEOTIDE SEQUENCE [LARGE SCALE GENOMIC DNA]</scope>
    <source>
        <strain evidence="3 4">KCTC 19473</strain>
    </source>
</reference>
<dbReference type="InterPro" id="IPR036514">
    <property type="entry name" value="SGNH_hydro_sf"/>
</dbReference>
<dbReference type="PROSITE" id="PS51257">
    <property type="entry name" value="PROKAR_LIPOPROTEIN"/>
    <property type="match status" value="1"/>
</dbReference>
<comment type="caution">
    <text evidence="3">The sequence shown here is derived from an EMBL/GenBank/DDBJ whole genome shotgun (WGS) entry which is preliminary data.</text>
</comment>
<evidence type="ECO:0000313" key="4">
    <source>
        <dbReference type="Proteomes" id="UP000654947"/>
    </source>
</evidence>
<evidence type="ECO:0000259" key="2">
    <source>
        <dbReference type="Pfam" id="PF13472"/>
    </source>
</evidence>
<name>A0A918XG82_9ACTN</name>
<dbReference type="EMBL" id="BMXL01000017">
    <property type="protein sequence ID" value="GHD29910.1"/>
    <property type="molecule type" value="Genomic_DNA"/>
</dbReference>
<organism evidence="3 4">
    <name type="scientific">Nocardiopsis kunsanensis</name>
    <dbReference type="NCBI Taxonomy" id="141693"/>
    <lineage>
        <taxon>Bacteria</taxon>
        <taxon>Bacillati</taxon>
        <taxon>Actinomycetota</taxon>
        <taxon>Actinomycetes</taxon>
        <taxon>Streptosporangiales</taxon>
        <taxon>Nocardiopsidaceae</taxon>
        <taxon>Nocardiopsis</taxon>
    </lineage>
</organism>
<keyword evidence="4" id="KW-1185">Reference proteome</keyword>
<proteinExistence type="predicted"/>
<gene>
    <name evidence="3" type="ORF">GCM10007147_31250</name>
</gene>
<dbReference type="Pfam" id="PF13472">
    <property type="entry name" value="Lipase_GDSL_2"/>
    <property type="match status" value="1"/>
</dbReference>
<dbReference type="RefSeq" id="WP_026115793.1">
    <property type="nucleotide sequence ID" value="NZ_BMXL01000017.1"/>
</dbReference>
<dbReference type="SUPFAM" id="SSF52266">
    <property type="entry name" value="SGNH hydrolase"/>
    <property type="match status" value="1"/>
</dbReference>
<dbReference type="Proteomes" id="UP000654947">
    <property type="component" value="Unassembled WGS sequence"/>
</dbReference>
<accession>A0A918XG82</accession>
<evidence type="ECO:0000313" key="3">
    <source>
        <dbReference type="EMBL" id="GHD29910.1"/>
    </source>
</evidence>